<reference evidence="1 2" key="1">
    <citation type="submission" date="2019-07" db="EMBL/GenBank/DDBJ databases">
        <title>Ln-dependent methylotrophs.</title>
        <authorList>
            <person name="Tani A."/>
        </authorList>
    </citation>
    <scope>NUCLEOTIDE SEQUENCE [LARGE SCALE GENOMIC DNA]</scope>
    <source>
        <strain evidence="1 2">SM12</strain>
    </source>
</reference>
<evidence type="ECO:0000313" key="1">
    <source>
        <dbReference type="EMBL" id="TRL42734.1"/>
    </source>
</evidence>
<proteinExistence type="predicted"/>
<sequence>MQNDIEMRLEIASEIMERLVNQNLLLVGRIMALENIAAYAVAQQFSGERIDRDGLSRFVAEVSGTAVRISDAMHGAFTDDTRPLELPKTMERVLSMAEAICDARSGQGLPSPVQLQRLS</sequence>
<protein>
    <submittedName>
        <fullName evidence="1">Uncharacterized protein</fullName>
    </submittedName>
</protein>
<gene>
    <name evidence="1" type="ORF">FNA46_01740</name>
</gene>
<dbReference type="Proteomes" id="UP000316801">
    <property type="component" value="Unassembled WGS sequence"/>
</dbReference>
<name>A0A549THZ9_9HYPH</name>
<comment type="caution">
    <text evidence="1">The sequence shown here is derived from an EMBL/GenBank/DDBJ whole genome shotgun (WGS) entry which is preliminary data.</text>
</comment>
<accession>A0A549THZ9</accession>
<keyword evidence="2" id="KW-1185">Reference proteome</keyword>
<dbReference type="EMBL" id="VJMG01000004">
    <property type="protein sequence ID" value="TRL42734.1"/>
    <property type="molecule type" value="Genomic_DNA"/>
</dbReference>
<dbReference type="AlphaFoldDB" id="A0A549THZ9"/>
<dbReference type="RefSeq" id="WP_142880616.1">
    <property type="nucleotide sequence ID" value="NZ_VJMG01000004.1"/>
</dbReference>
<organism evidence="1 2">
    <name type="scientific">Rhizobium straminoryzae</name>
    <dbReference type="NCBI Taxonomy" id="1387186"/>
    <lineage>
        <taxon>Bacteria</taxon>
        <taxon>Pseudomonadati</taxon>
        <taxon>Pseudomonadota</taxon>
        <taxon>Alphaproteobacteria</taxon>
        <taxon>Hyphomicrobiales</taxon>
        <taxon>Rhizobiaceae</taxon>
        <taxon>Rhizobium/Agrobacterium group</taxon>
        <taxon>Rhizobium</taxon>
    </lineage>
</organism>
<evidence type="ECO:0000313" key="2">
    <source>
        <dbReference type="Proteomes" id="UP000316801"/>
    </source>
</evidence>